<accession>A0ABZ3IDP2</accession>
<proteinExistence type="predicted"/>
<reference evidence="4" key="1">
    <citation type="submission" date="2024-04" db="EMBL/GenBank/DDBJ databases">
        <title>Phylogenomic analyses of a clade within the roseobacter group suggest taxonomic reassignments of species of the genera Aestuariivita, Citreicella, Loktanella, Nautella, Pelagibaca, Ruegeria, Thalassobius, Thiobacimonas and Tropicibacter, and the proposal o.</title>
        <authorList>
            <person name="Jeon C.O."/>
        </authorList>
    </citation>
    <scope>NUCLEOTIDE SEQUENCE [LARGE SCALE GENOMIC DNA]</scope>
    <source>
        <strain evidence="4">BS5-3</strain>
    </source>
</reference>
<dbReference type="SUPFAM" id="SSF53756">
    <property type="entry name" value="UDP-Glycosyltransferase/glycogen phosphorylase"/>
    <property type="match status" value="1"/>
</dbReference>
<keyword evidence="4" id="KW-1185">Reference proteome</keyword>
<dbReference type="Gene3D" id="3.40.50.2000">
    <property type="entry name" value="Glycogen Phosphorylase B"/>
    <property type="match status" value="1"/>
</dbReference>
<name>A0ABZ3IDP2_9RHOB</name>
<gene>
    <name evidence="3" type="ORF">AABB29_20800</name>
</gene>
<keyword evidence="2 3" id="KW-0808">Transferase</keyword>
<dbReference type="Proteomes" id="UP001440612">
    <property type="component" value="Chromosome"/>
</dbReference>
<dbReference type="RefSeq" id="WP_373636653.1">
    <property type="nucleotide sequence ID" value="NZ_CP150951.2"/>
</dbReference>
<keyword evidence="1 3" id="KW-0328">Glycosyltransferase</keyword>
<dbReference type="Pfam" id="PF13692">
    <property type="entry name" value="Glyco_trans_1_4"/>
    <property type="match status" value="1"/>
</dbReference>
<dbReference type="PANTHER" id="PTHR12526">
    <property type="entry name" value="GLYCOSYLTRANSFERASE"/>
    <property type="match status" value="1"/>
</dbReference>
<evidence type="ECO:0000256" key="1">
    <source>
        <dbReference type="ARBA" id="ARBA00022676"/>
    </source>
</evidence>
<dbReference type="GO" id="GO:0016757">
    <property type="term" value="F:glycosyltransferase activity"/>
    <property type="evidence" value="ECO:0007669"/>
    <property type="project" value="UniProtKB-KW"/>
</dbReference>
<evidence type="ECO:0000313" key="4">
    <source>
        <dbReference type="Proteomes" id="UP001440612"/>
    </source>
</evidence>
<dbReference type="EC" id="2.4.-.-" evidence="3"/>
<evidence type="ECO:0000256" key="2">
    <source>
        <dbReference type="ARBA" id="ARBA00022679"/>
    </source>
</evidence>
<evidence type="ECO:0000313" key="3">
    <source>
        <dbReference type="EMBL" id="XFO62979.1"/>
    </source>
</evidence>
<dbReference type="PANTHER" id="PTHR12526:SF510">
    <property type="entry name" value="D-INOSITOL 3-PHOSPHATE GLYCOSYLTRANSFERASE"/>
    <property type="match status" value="1"/>
</dbReference>
<dbReference type="EMBL" id="CP150951">
    <property type="protein sequence ID" value="XFO62979.1"/>
    <property type="molecule type" value="Genomic_DNA"/>
</dbReference>
<organism evidence="3 4">
    <name type="scientific">Yoonia phaeophyticola</name>
    <dbReference type="NCBI Taxonomy" id="3137369"/>
    <lineage>
        <taxon>Bacteria</taxon>
        <taxon>Pseudomonadati</taxon>
        <taxon>Pseudomonadota</taxon>
        <taxon>Alphaproteobacteria</taxon>
        <taxon>Rhodobacterales</taxon>
        <taxon>Paracoccaceae</taxon>
        <taxon>Yoonia</taxon>
    </lineage>
</organism>
<protein>
    <submittedName>
        <fullName evidence="3">Glycosyltransferase</fullName>
        <ecNumber evidence="3">2.4.-.-</ecNumber>
    </submittedName>
</protein>
<sequence>MGAANLRTSIVSRMSGETLSQYRNRLAVTVKDAKDRHREIRLEAPESDAVTAHIPSGLAQIHIRLHLSRQLGAYIQGADICYETLALERQEVARAGFVSAPSKSACCASSLLFDLPSKINCYPNPAPSWTKQSRPQDTADPIDVLFVGRFQHLKGAPWVLEFAKVLPQLSFAVACPKRDQNAYGRIPRNLRFIDVSTWSKYDTYRAARLVIIPSIYETASMVGIEALAAGTPIVSWQHLGIAEYAAAPLVTLIEPYQVKAFAAAIQKTVDAQSVNTAPLTAAETLDTLFLKGTQATFDGQSGAFMPVNLNETIALEIPKIISKPKELNALLAQNPDKLWRRKIRKLQRDPIRFVKDARIAQLFTRPGSQIRPNMIADQEKKPTPAIRPTTKRTSPQEFVNISETNRIEFQKPPEKTVGLITAFLFPESQPYAGQAIIDGLSAFDDFRHVRPPMLQVGRFKSDLSQGVTDIVERIDRVNKERVAGIDHLIMLNPPPALVSALRACGTRQRMIVILDHQDALPPDPWHTDVLIVVGKTHPMSQTLGWRRKIVVQDSPHLSLAIRRAVQEGAPKSPDFLLPMIGFQGTYRDALLATDHRFHQGIIYTKPGYKPPAGNMATQCQALSNALTDLAVTESVYLRYRSLCDQMDDNQSRLKFLSYSLYDGVMFDVRT</sequence>